<dbReference type="GO" id="GO:0030870">
    <property type="term" value="C:Mre11 complex"/>
    <property type="evidence" value="ECO:0007669"/>
    <property type="project" value="InterPro"/>
</dbReference>
<keyword evidence="9" id="KW-1185">Reference proteome</keyword>
<name>A0A0S4IJC5_BODSA</name>
<evidence type="ECO:0000256" key="6">
    <source>
        <dbReference type="SAM" id="MobiDB-lite"/>
    </source>
</evidence>
<dbReference type="OrthoDB" id="552194at2759"/>
<evidence type="ECO:0000256" key="3">
    <source>
        <dbReference type="ARBA" id="ARBA00023204"/>
    </source>
</evidence>
<comment type="subcellular location">
    <subcellularLocation>
        <location evidence="1">Nucleus</location>
    </subcellularLocation>
</comment>
<dbReference type="AlphaFoldDB" id="A0A0S4IJC5"/>
<feature type="region of interest" description="Disordered" evidence="6">
    <location>
        <begin position="485"/>
        <end position="535"/>
    </location>
</feature>
<evidence type="ECO:0000256" key="1">
    <source>
        <dbReference type="ARBA" id="ARBA00004123"/>
    </source>
</evidence>
<dbReference type="PROSITE" id="PS50006">
    <property type="entry name" value="FHA_DOMAIN"/>
    <property type="match status" value="1"/>
</dbReference>
<evidence type="ECO:0000256" key="5">
    <source>
        <dbReference type="ARBA" id="ARBA00044757"/>
    </source>
</evidence>
<dbReference type="CDD" id="cd22667">
    <property type="entry name" value="FHA_NBN"/>
    <property type="match status" value="1"/>
</dbReference>
<dbReference type="PANTHER" id="PTHR12162:SF0">
    <property type="entry name" value="NIBRIN"/>
    <property type="match status" value="1"/>
</dbReference>
<evidence type="ECO:0000259" key="7">
    <source>
        <dbReference type="PROSITE" id="PS50006"/>
    </source>
</evidence>
<protein>
    <recommendedName>
        <fullName evidence="7">FHA domain-containing protein</fullName>
    </recommendedName>
</protein>
<dbReference type="GO" id="GO:0000724">
    <property type="term" value="P:double-strand break repair via homologous recombination"/>
    <property type="evidence" value="ECO:0007669"/>
    <property type="project" value="TreeGrafter"/>
</dbReference>
<keyword evidence="2" id="KW-0227">DNA damage</keyword>
<dbReference type="InterPro" id="IPR040227">
    <property type="entry name" value="Nibrin-rel"/>
</dbReference>
<feature type="compositionally biased region" description="Polar residues" evidence="6">
    <location>
        <begin position="499"/>
        <end position="535"/>
    </location>
</feature>
<dbReference type="GO" id="GO:0003684">
    <property type="term" value="F:damaged DNA binding"/>
    <property type="evidence" value="ECO:0007669"/>
    <property type="project" value="TreeGrafter"/>
</dbReference>
<comment type="similarity">
    <text evidence="5">Belongs to the Nibrin family.</text>
</comment>
<dbReference type="InterPro" id="IPR008984">
    <property type="entry name" value="SMAD_FHA_dom_sf"/>
</dbReference>
<evidence type="ECO:0000256" key="4">
    <source>
        <dbReference type="ARBA" id="ARBA00023242"/>
    </source>
</evidence>
<dbReference type="InterPro" id="IPR000253">
    <property type="entry name" value="FHA_dom"/>
</dbReference>
<reference evidence="9" key="1">
    <citation type="submission" date="2015-09" db="EMBL/GenBank/DDBJ databases">
        <authorList>
            <consortium name="Pathogen Informatics"/>
        </authorList>
    </citation>
    <scope>NUCLEOTIDE SEQUENCE [LARGE SCALE GENOMIC DNA]</scope>
    <source>
        <strain evidence="9">Lake Konstanz</strain>
    </source>
</reference>
<evidence type="ECO:0000313" key="9">
    <source>
        <dbReference type="Proteomes" id="UP000051952"/>
    </source>
</evidence>
<gene>
    <name evidence="8" type="ORF">BSAL_56445</name>
</gene>
<dbReference type="Pfam" id="PF00498">
    <property type="entry name" value="FHA"/>
    <property type="match status" value="1"/>
</dbReference>
<evidence type="ECO:0000256" key="2">
    <source>
        <dbReference type="ARBA" id="ARBA00022763"/>
    </source>
</evidence>
<organism evidence="8 9">
    <name type="scientific">Bodo saltans</name>
    <name type="common">Flagellated protozoan</name>
    <dbReference type="NCBI Taxonomy" id="75058"/>
    <lineage>
        <taxon>Eukaryota</taxon>
        <taxon>Discoba</taxon>
        <taxon>Euglenozoa</taxon>
        <taxon>Kinetoplastea</taxon>
        <taxon>Metakinetoplastina</taxon>
        <taxon>Eubodonida</taxon>
        <taxon>Bodonidae</taxon>
        <taxon>Bodo</taxon>
    </lineage>
</organism>
<dbReference type="PANTHER" id="PTHR12162">
    <property type="entry name" value="NIBRIN-RELATED"/>
    <property type="match status" value="1"/>
</dbReference>
<dbReference type="Gene3D" id="2.60.200.20">
    <property type="match status" value="1"/>
</dbReference>
<feature type="domain" description="FHA" evidence="7">
    <location>
        <begin position="22"/>
        <end position="86"/>
    </location>
</feature>
<evidence type="ECO:0000313" key="8">
    <source>
        <dbReference type="EMBL" id="CUE79868.1"/>
    </source>
</evidence>
<dbReference type="SUPFAM" id="SSF49879">
    <property type="entry name" value="SMAD/FHA domain"/>
    <property type="match status" value="1"/>
</dbReference>
<dbReference type="Proteomes" id="UP000051952">
    <property type="component" value="Unassembled WGS sequence"/>
</dbReference>
<accession>A0A0S4IJC5</accession>
<dbReference type="SMART" id="SM00240">
    <property type="entry name" value="FHA"/>
    <property type="match status" value="1"/>
</dbReference>
<keyword evidence="4" id="KW-0539">Nucleus</keyword>
<keyword evidence="3" id="KW-0234">DNA repair</keyword>
<dbReference type="GO" id="GO:0007095">
    <property type="term" value="P:mitotic G2 DNA damage checkpoint signaling"/>
    <property type="evidence" value="ECO:0007669"/>
    <property type="project" value="InterPro"/>
</dbReference>
<dbReference type="VEuPathDB" id="TriTrypDB:BSAL_56445"/>
<proteinExistence type="inferred from homology"/>
<dbReference type="EMBL" id="CYKH01000197">
    <property type="protein sequence ID" value="CUE79868.1"/>
    <property type="molecule type" value="Genomic_DNA"/>
</dbReference>
<sequence length="677" mass="74421">MWILDFQVRGISTRYFLTAGSYSVGRKDGCSIQLSGLSNDASISRLHATLHVMAIQARALPMLDHVPECFVCDHSRHGTFVNNDRIASHEVQRAIGVGDILRLGLDVTVSLQYAPFIIAASPRLSSFEFREVHSLASRLGATLCQPLSQAEWHSKGTSPTAFFYVCNSIHDDDDALMFGLLFRFTLVTPEYLSALADLLRGTPHLQMARWPQPRSVPASTCRSLSDRQYFRPAPTFYDGGEFASGVAPQDPTFMFRSLKFICLDESMYRKYHLVITAGGGIAIQGRFQEYRLHDASNSLPLDAIVQEKSNAHGFGTYLLVSGEQFRALADVLEAHRQHDRELLRRELTQPTISPGATDHLLSYYFCLWEQGMRVVDEENIHAALYANDCAKEFGANAPGILCKSAMDELPEAEANDSNATDDGILPYRPSNIHRNTSSPIRVCGAQQLSNHRPSIPIPAAAHTPRSLETAPVDLYANWKEAAQLQRRVSPTRRGPLPPSNITQLRASSTSSPSRLQQLTKAASTATVSQARATSPTRRGSALFKAPVSFLVAGAQNDRHLLDLCTTFEHGTLARIATDTESACGAILKSGYVDGPCLAVIKDAMSTFEAFLNALSAAEKVLPSALSTTTRRAVFRLREKIETIQRAIRATHRAVGIVGRTMPSPRRYSSPPRPTNTA</sequence>